<dbReference type="HOGENOM" id="CLU_2953669_0_0_9"/>
<dbReference type="EMBL" id="ACOP02000043">
    <property type="protein sequence ID" value="EEU96856.1"/>
    <property type="molecule type" value="Genomic_DNA"/>
</dbReference>
<organism evidence="1 2">
    <name type="scientific">Faecalibacterium duncaniae (strain DSM 17677 / JCM 31915 / A2-165)</name>
    <name type="common">Faecalibacterium prausnitzii</name>
    <dbReference type="NCBI Taxonomy" id="411483"/>
    <lineage>
        <taxon>Bacteria</taxon>
        <taxon>Bacillati</taxon>
        <taxon>Bacillota</taxon>
        <taxon>Clostridia</taxon>
        <taxon>Eubacteriales</taxon>
        <taxon>Oscillospiraceae</taxon>
        <taxon>Faecalibacterium</taxon>
    </lineage>
</organism>
<reference evidence="1" key="1">
    <citation type="submission" date="2009-08" db="EMBL/GenBank/DDBJ databases">
        <authorList>
            <person name="Weinstock G."/>
            <person name="Sodergren E."/>
            <person name="Clifton S."/>
            <person name="Fulton L."/>
            <person name="Fulton B."/>
            <person name="Courtney L."/>
            <person name="Fronick C."/>
            <person name="Harrison M."/>
            <person name="Strong C."/>
            <person name="Farmer C."/>
            <person name="Delahaunty K."/>
            <person name="Markovic C."/>
            <person name="Hall O."/>
            <person name="Minx P."/>
            <person name="Tomlinson C."/>
            <person name="Mitreva M."/>
            <person name="Nelson J."/>
            <person name="Hou S."/>
            <person name="Wollam A."/>
            <person name="Pepin K.H."/>
            <person name="Johnson M."/>
            <person name="Bhonagiri V."/>
            <person name="Nash W.E."/>
            <person name="Warren W."/>
            <person name="Chinwalla A."/>
            <person name="Mardis E.R."/>
            <person name="Wilson R.K."/>
        </authorList>
    </citation>
    <scope>NUCLEOTIDE SEQUENCE [LARGE SCALE GENOMIC DNA]</scope>
    <source>
        <strain evidence="1">A2-165</strain>
    </source>
</reference>
<evidence type="ECO:0000313" key="2">
    <source>
        <dbReference type="Proteomes" id="UP000004619"/>
    </source>
</evidence>
<name>C7H5G9_FAED2</name>
<keyword evidence="2" id="KW-1185">Reference proteome</keyword>
<dbReference type="AlphaFoldDB" id="C7H5G9"/>
<proteinExistence type="predicted"/>
<evidence type="ECO:0000313" key="1">
    <source>
        <dbReference type="EMBL" id="EEU96856.1"/>
    </source>
</evidence>
<protein>
    <submittedName>
        <fullName evidence="1">Uncharacterized protein</fullName>
    </submittedName>
</protein>
<dbReference type="Proteomes" id="UP000004619">
    <property type="component" value="Unassembled WGS sequence"/>
</dbReference>
<gene>
    <name evidence="1" type="ORF">FAEPRAA2165_01539</name>
</gene>
<comment type="caution">
    <text evidence="1">The sequence shown here is derived from an EMBL/GenBank/DDBJ whole genome shotgun (WGS) entry which is preliminary data.</text>
</comment>
<accession>C7H5G9</accession>
<sequence length="59" mass="7027">MIALIRMLLLYGWFVLLLYRDPVSDCRPDCIVVMCRLPWVECWGRCPASLNMNIVHFWP</sequence>